<evidence type="ECO:0000313" key="3">
    <source>
        <dbReference type="Proteomes" id="UP000248714"/>
    </source>
</evidence>
<organism evidence="2 3">
    <name type="scientific">Lentzea atacamensis</name>
    <dbReference type="NCBI Taxonomy" id="531938"/>
    <lineage>
        <taxon>Bacteria</taxon>
        <taxon>Bacillati</taxon>
        <taxon>Actinomycetota</taxon>
        <taxon>Actinomycetes</taxon>
        <taxon>Pseudonocardiales</taxon>
        <taxon>Pseudonocardiaceae</taxon>
        <taxon>Lentzea</taxon>
    </lineage>
</organism>
<gene>
    <name evidence="2" type="ORF">C8D87_1011074</name>
</gene>
<protein>
    <submittedName>
        <fullName evidence="2">Uncharacterized protein</fullName>
    </submittedName>
</protein>
<evidence type="ECO:0000256" key="1">
    <source>
        <dbReference type="SAM" id="MobiDB-lite"/>
    </source>
</evidence>
<dbReference type="EMBL" id="QLTT01000001">
    <property type="protein sequence ID" value="RAS70773.1"/>
    <property type="molecule type" value="Genomic_DNA"/>
</dbReference>
<feature type="region of interest" description="Disordered" evidence="1">
    <location>
        <begin position="52"/>
        <end position="90"/>
    </location>
</feature>
<reference evidence="2 3" key="1">
    <citation type="submission" date="2018-06" db="EMBL/GenBank/DDBJ databases">
        <title>Genomic Encyclopedia of Type Strains, Phase IV (KMG-IV): sequencing the most valuable type-strain genomes for metagenomic binning, comparative biology and taxonomic classification.</title>
        <authorList>
            <person name="Goeker M."/>
        </authorList>
    </citation>
    <scope>NUCLEOTIDE SEQUENCE [LARGE SCALE GENOMIC DNA]</scope>
    <source>
        <strain evidence="2 3">DSM 45479</strain>
    </source>
</reference>
<keyword evidence="3" id="KW-1185">Reference proteome</keyword>
<sequence>MLWPADSFGVPVALTGALQLFARDFPELPFPGGTDLLQVLMCPLEHVDEETDHSDRACGSSGDHPLSRTFSPSFPNPRRTARGRGGLAAGRERQQGRWAFWWQTSPFGLECPACGADRRLLLVLHTHEELENELCSCEVAERAVVGWEFGQEGALNVFACTQDLRHPIKLHVD</sequence>
<accession>A0ABX9EID5</accession>
<proteinExistence type="predicted"/>
<comment type="caution">
    <text evidence="2">The sequence shown here is derived from an EMBL/GenBank/DDBJ whole genome shotgun (WGS) entry which is preliminary data.</text>
</comment>
<evidence type="ECO:0000313" key="2">
    <source>
        <dbReference type="EMBL" id="RAS70773.1"/>
    </source>
</evidence>
<dbReference type="Proteomes" id="UP000248714">
    <property type="component" value="Unassembled WGS sequence"/>
</dbReference>
<name>A0ABX9EID5_9PSEU</name>